<dbReference type="PATRIC" id="fig|411473.3.peg.74"/>
<dbReference type="Proteomes" id="UP000016662">
    <property type="component" value="Unassembled WGS sequence"/>
</dbReference>
<dbReference type="AlphaFoldDB" id="U2KZJ4"/>
<dbReference type="Gene3D" id="3.40.630.30">
    <property type="match status" value="1"/>
</dbReference>
<dbReference type="InterPro" id="IPR000182">
    <property type="entry name" value="GNAT_dom"/>
</dbReference>
<dbReference type="RefSeq" id="WP_021680329.1">
    <property type="nucleotide sequence ID" value="NZ_KI260286.1"/>
</dbReference>
<dbReference type="EMBL" id="AWVF01000015">
    <property type="protein sequence ID" value="ERJ97520.1"/>
    <property type="molecule type" value="Genomic_DNA"/>
</dbReference>
<evidence type="ECO:0000259" key="1">
    <source>
        <dbReference type="PROSITE" id="PS51186"/>
    </source>
</evidence>
<keyword evidence="3" id="KW-1185">Reference proteome</keyword>
<dbReference type="OrthoDB" id="9785602at2"/>
<name>U2KZJ4_9FIRM</name>
<proteinExistence type="predicted"/>
<evidence type="ECO:0000313" key="3">
    <source>
        <dbReference type="Proteomes" id="UP000016662"/>
    </source>
</evidence>
<sequence length="171" mass="19536">MTILQTERLLLRPLAPTDFTAFRTFAADGELTKYMLFYPLEQEAELHTFLQNAAQAWNSLFPQTYEFAVLRKAELLGTVTLEYMTPEQGMLGWLFRADAHGKGYATEAAKAVVEWCREKLPYRTLVACCDARNAASERVMQRIGMHFSETGSRTYPQTGETAEERTYIMTL</sequence>
<keyword evidence="2" id="KW-0808">Transferase</keyword>
<dbReference type="InterPro" id="IPR051531">
    <property type="entry name" value="N-acetyltransferase"/>
</dbReference>
<dbReference type="Pfam" id="PF13302">
    <property type="entry name" value="Acetyltransf_3"/>
    <property type="match status" value="1"/>
</dbReference>
<dbReference type="PANTHER" id="PTHR43792">
    <property type="entry name" value="GNAT FAMILY, PUTATIVE (AFU_ORTHOLOGUE AFUA_3G00765)-RELATED-RELATED"/>
    <property type="match status" value="1"/>
</dbReference>
<organism evidence="2 3">
    <name type="scientific">Ruminococcus callidus ATCC 27760</name>
    <dbReference type="NCBI Taxonomy" id="411473"/>
    <lineage>
        <taxon>Bacteria</taxon>
        <taxon>Bacillati</taxon>
        <taxon>Bacillota</taxon>
        <taxon>Clostridia</taxon>
        <taxon>Eubacteriales</taxon>
        <taxon>Oscillospiraceae</taxon>
        <taxon>Ruminococcus</taxon>
    </lineage>
</organism>
<gene>
    <name evidence="2" type="ORF">RUMCAL_00091</name>
</gene>
<dbReference type="InterPro" id="IPR016181">
    <property type="entry name" value="Acyl_CoA_acyltransferase"/>
</dbReference>
<feature type="domain" description="N-acetyltransferase" evidence="1">
    <location>
        <begin position="9"/>
        <end position="171"/>
    </location>
</feature>
<dbReference type="PROSITE" id="PS51186">
    <property type="entry name" value="GNAT"/>
    <property type="match status" value="1"/>
</dbReference>
<dbReference type="GO" id="GO:0016747">
    <property type="term" value="F:acyltransferase activity, transferring groups other than amino-acyl groups"/>
    <property type="evidence" value="ECO:0007669"/>
    <property type="project" value="InterPro"/>
</dbReference>
<comment type="caution">
    <text evidence="2">The sequence shown here is derived from an EMBL/GenBank/DDBJ whole genome shotgun (WGS) entry which is preliminary data.</text>
</comment>
<dbReference type="CDD" id="cd04301">
    <property type="entry name" value="NAT_SF"/>
    <property type="match status" value="1"/>
</dbReference>
<dbReference type="HOGENOM" id="CLU_013985_3_1_9"/>
<dbReference type="PANTHER" id="PTHR43792:SF1">
    <property type="entry name" value="N-ACETYLTRANSFERASE DOMAIN-CONTAINING PROTEIN"/>
    <property type="match status" value="1"/>
</dbReference>
<protein>
    <submittedName>
        <fullName evidence="2">Acetyltransferase, GNAT family</fullName>
    </submittedName>
</protein>
<dbReference type="STRING" id="411473.RUMCAL_00091"/>
<accession>U2KZJ4</accession>
<dbReference type="eggNOG" id="COG1670">
    <property type="taxonomic scope" value="Bacteria"/>
</dbReference>
<dbReference type="SUPFAM" id="SSF55729">
    <property type="entry name" value="Acyl-CoA N-acyltransferases (Nat)"/>
    <property type="match status" value="1"/>
</dbReference>
<reference evidence="2 3" key="1">
    <citation type="submission" date="2013-07" db="EMBL/GenBank/DDBJ databases">
        <authorList>
            <person name="Weinstock G."/>
            <person name="Sodergren E."/>
            <person name="Wylie T."/>
            <person name="Fulton L."/>
            <person name="Fulton R."/>
            <person name="Fronick C."/>
            <person name="O'Laughlin M."/>
            <person name="Godfrey J."/>
            <person name="Miner T."/>
            <person name="Herter B."/>
            <person name="Appelbaum E."/>
            <person name="Cordes M."/>
            <person name="Lek S."/>
            <person name="Wollam A."/>
            <person name="Pepin K.H."/>
            <person name="Palsikar V.B."/>
            <person name="Mitreva M."/>
            <person name="Wilson R.K."/>
        </authorList>
    </citation>
    <scope>NUCLEOTIDE SEQUENCE [LARGE SCALE GENOMIC DNA]</scope>
    <source>
        <strain evidence="2 3">ATCC 27760</strain>
    </source>
</reference>
<evidence type="ECO:0000313" key="2">
    <source>
        <dbReference type="EMBL" id="ERJ97520.1"/>
    </source>
</evidence>